<organism evidence="2 3">
    <name type="scientific">Vibrio harveyi</name>
    <name type="common">Beneckea harveyi</name>
    <dbReference type="NCBI Taxonomy" id="669"/>
    <lineage>
        <taxon>Bacteria</taxon>
        <taxon>Pseudomonadati</taxon>
        <taxon>Pseudomonadota</taxon>
        <taxon>Gammaproteobacteria</taxon>
        <taxon>Vibrionales</taxon>
        <taxon>Vibrionaceae</taxon>
        <taxon>Vibrio</taxon>
    </lineage>
</organism>
<accession>A0A454D4M9</accession>
<reference evidence="2 3" key="1">
    <citation type="submission" date="2012-10" db="EMBL/GenBank/DDBJ databases">
        <title>Genome sequence of Vibrio Cholerae HENC-02.</title>
        <authorList>
            <person name="Eppinger M."/>
            <person name="Hasan N.A."/>
            <person name="Sengamalay N."/>
            <person name="Hine E."/>
            <person name="Su Q."/>
            <person name="Daugherty S.C."/>
            <person name="Young S."/>
            <person name="Sadzewicz L."/>
            <person name="Tallon L."/>
            <person name="Cebula T.A."/>
            <person name="Ravel J."/>
            <person name="Colwell R.R."/>
        </authorList>
    </citation>
    <scope>NUCLEOTIDE SEQUENCE [LARGE SCALE GENOMIC DNA]</scope>
    <source>
        <strain evidence="2 3">HENC-02</strain>
    </source>
</reference>
<proteinExistence type="predicted"/>
<evidence type="ECO:0000313" key="3">
    <source>
        <dbReference type="Proteomes" id="UP000008367"/>
    </source>
</evidence>
<evidence type="ECO:0000313" key="2">
    <source>
        <dbReference type="EMBL" id="EKM33571.1"/>
    </source>
</evidence>
<keyword evidence="4" id="KW-1185">Reference proteome</keyword>
<dbReference type="AlphaFoldDB" id="A0A454D4M9"/>
<dbReference type="OrthoDB" id="5896995at2"/>
<evidence type="ECO:0000313" key="4">
    <source>
        <dbReference type="Proteomes" id="UP000067422"/>
    </source>
</evidence>
<name>A0A454D4M9_VIBHA</name>
<dbReference type="EMBL" id="CP014039">
    <property type="protein sequence ID" value="AMG00930.1"/>
    <property type="molecule type" value="Genomic_DNA"/>
</dbReference>
<dbReference type="Proteomes" id="UP000008367">
    <property type="component" value="Unassembled WGS sequence"/>
</dbReference>
<gene>
    <name evidence="1" type="ORF">AL538_25035</name>
    <name evidence="2" type="ORF">VCHENC02_0992</name>
</gene>
<reference evidence="4" key="2">
    <citation type="submission" date="2015-12" db="EMBL/GenBank/DDBJ databases">
        <title>FDA dAtabase for Regulatory Grade micrObial Sequences (FDA-ARGOS): Supporting development and validation of Infectious Disease Dx tests.</title>
        <authorList>
            <person name="Hoffmann M."/>
            <person name="Allard M."/>
            <person name="Evans P."/>
            <person name="Brown E."/>
            <person name="Tallon L.J."/>
            <person name="Sadzewicz L."/>
            <person name="Sengamalay N."/>
            <person name="Ott S."/>
            <person name="Godinez A."/>
            <person name="Nagaraj S."/>
            <person name="Vyas G."/>
            <person name="Aluvathingal J."/>
            <person name="Nadendla S."/>
            <person name="Geyer C."/>
            <person name="Sichtig H."/>
        </authorList>
    </citation>
    <scope>NUCLEOTIDE SEQUENCE [LARGE SCALE GENOMIC DNA]</scope>
    <source>
        <strain evidence="4">ATCC 43516</strain>
    </source>
</reference>
<reference evidence="1" key="3">
    <citation type="submission" date="2018-01" db="EMBL/GenBank/DDBJ databases">
        <title>FDA dAtabase for Regulatory Grade micrObial Sequences (FDA-ARGOS): Supporting development and validation of Infectious Disease Dx tests.</title>
        <authorList>
            <person name="Hoffmann M."/>
            <person name="Allard M."/>
            <person name="Evans P."/>
            <person name="Brown E."/>
            <person name="Tallon L."/>
            <person name="Sadzewicz L."/>
            <person name="Sengamalay N."/>
            <person name="Ott S."/>
            <person name="Godinez A."/>
            <person name="Nagaraj S."/>
            <person name="Vyas G."/>
            <person name="Aluvathingal J."/>
            <person name="Nadendla S."/>
            <person name="Geyer C."/>
            <person name="Sichtig H."/>
        </authorList>
    </citation>
    <scope>NUCLEOTIDE SEQUENCE</scope>
    <source>
        <strain evidence="1">FDAARGOS_107</strain>
    </source>
</reference>
<dbReference type="RefSeq" id="WP_009699492.1">
    <property type="nucleotide sequence ID" value="NZ_AP031615.1"/>
</dbReference>
<protein>
    <recommendedName>
        <fullName evidence="5">N-acetyltransferase domain-containing protein</fullName>
    </recommendedName>
</protein>
<dbReference type="KEGG" id="vhr:AL538_25035"/>
<sequence length="130" mass="15007">MNNEAKQLFHHLCHQYDELSQDLATRPFPELSETIRHPLGYCFVRCSIGSQRFSIVSIKFDPSVRGQGVLTAFINYIKSNPHHYQGVEVAIIENQNLAKRLLSLGWEYKSLFSKLFFSKKPTLVKDFQCA</sequence>
<dbReference type="Proteomes" id="UP000067422">
    <property type="component" value="Chromosome 2"/>
</dbReference>
<evidence type="ECO:0008006" key="5">
    <source>
        <dbReference type="Google" id="ProtNLM"/>
    </source>
</evidence>
<evidence type="ECO:0000313" key="1">
    <source>
        <dbReference type="EMBL" id="AMG00930.1"/>
    </source>
</evidence>
<dbReference type="EMBL" id="AJSR01000213">
    <property type="protein sequence ID" value="EKM33571.1"/>
    <property type="molecule type" value="Genomic_DNA"/>
</dbReference>